<feature type="compositionally biased region" description="Basic residues" evidence="3">
    <location>
        <begin position="1"/>
        <end position="15"/>
    </location>
</feature>
<feature type="region of interest" description="Disordered" evidence="3">
    <location>
        <begin position="82"/>
        <end position="103"/>
    </location>
</feature>
<dbReference type="SUPFAM" id="SSF53067">
    <property type="entry name" value="Actin-like ATPase domain"/>
    <property type="match status" value="2"/>
</dbReference>
<dbReference type="PRINTS" id="PR00190">
    <property type="entry name" value="ACTIN"/>
</dbReference>
<dbReference type="Proteomes" id="UP000031443">
    <property type="component" value="Unassembled WGS sequence"/>
</dbReference>
<evidence type="ECO:0000256" key="3">
    <source>
        <dbReference type="SAM" id="MobiDB-lite"/>
    </source>
</evidence>
<evidence type="ECO:0000256" key="2">
    <source>
        <dbReference type="RuleBase" id="RU000487"/>
    </source>
</evidence>
<evidence type="ECO:0000313" key="4">
    <source>
        <dbReference type="EMBL" id="EMP38198.1"/>
    </source>
</evidence>
<keyword evidence="5" id="KW-1185">Reference proteome</keyword>
<gene>
    <name evidence="4" type="ORF">UY3_04540</name>
</gene>
<proteinExistence type="inferred from homology"/>
<dbReference type="PANTHER" id="PTHR11937">
    <property type="entry name" value="ACTIN"/>
    <property type="match status" value="1"/>
</dbReference>
<evidence type="ECO:0000313" key="5">
    <source>
        <dbReference type="Proteomes" id="UP000031443"/>
    </source>
</evidence>
<dbReference type="STRING" id="8469.M7C1E0"/>
<organism evidence="4 5">
    <name type="scientific">Chelonia mydas</name>
    <name type="common">Green sea-turtle</name>
    <name type="synonym">Chelonia agassizi</name>
    <dbReference type="NCBI Taxonomy" id="8469"/>
    <lineage>
        <taxon>Eukaryota</taxon>
        <taxon>Metazoa</taxon>
        <taxon>Chordata</taxon>
        <taxon>Craniata</taxon>
        <taxon>Vertebrata</taxon>
        <taxon>Euteleostomi</taxon>
        <taxon>Archelosauria</taxon>
        <taxon>Testudinata</taxon>
        <taxon>Testudines</taxon>
        <taxon>Cryptodira</taxon>
        <taxon>Durocryptodira</taxon>
        <taxon>Americhelydia</taxon>
        <taxon>Chelonioidea</taxon>
        <taxon>Cheloniidae</taxon>
        <taxon>Chelonia</taxon>
    </lineage>
</organism>
<comment type="similarity">
    <text evidence="1 2">Belongs to the actin family.</text>
</comment>
<dbReference type="Gene3D" id="3.30.420.40">
    <property type="match status" value="2"/>
</dbReference>
<dbReference type="InterPro" id="IPR043129">
    <property type="entry name" value="ATPase_NBD"/>
</dbReference>
<reference evidence="5" key="1">
    <citation type="journal article" date="2013" name="Nat. Genet.">
        <title>The draft genomes of soft-shell turtle and green sea turtle yield insights into the development and evolution of the turtle-specific body plan.</title>
        <authorList>
            <person name="Wang Z."/>
            <person name="Pascual-Anaya J."/>
            <person name="Zadissa A."/>
            <person name="Li W."/>
            <person name="Niimura Y."/>
            <person name="Huang Z."/>
            <person name="Li C."/>
            <person name="White S."/>
            <person name="Xiong Z."/>
            <person name="Fang D."/>
            <person name="Wang B."/>
            <person name="Ming Y."/>
            <person name="Chen Y."/>
            <person name="Zheng Y."/>
            <person name="Kuraku S."/>
            <person name="Pignatelli M."/>
            <person name="Herrero J."/>
            <person name="Beal K."/>
            <person name="Nozawa M."/>
            <person name="Li Q."/>
            <person name="Wang J."/>
            <person name="Zhang H."/>
            <person name="Yu L."/>
            <person name="Shigenobu S."/>
            <person name="Wang J."/>
            <person name="Liu J."/>
            <person name="Flicek P."/>
            <person name="Searle S."/>
            <person name="Wang J."/>
            <person name="Kuratani S."/>
            <person name="Yin Y."/>
            <person name="Aken B."/>
            <person name="Zhang G."/>
            <person name="Irie N."/>
        </authorList>
    </citation>
    <scope>NUCLEOTIDE SEQUENCE [LARGE SCALE GENOMIC DNA]</scope>
</reference>
<dbReference type="AlphaFoldDB" id="M7C1E0"/>
<dbReference type="EMBL" id="KB520360">
    <property type="protein sequence ID" value="EMP38198.1"/>
    <property type="molecule type" value="Genomic_DNA"/>
</dbReference>
<dbReference type="Gene3D" id="3.90.640.10">
    <property type="entry name" value="Actin, Chain A, domain 4"/>
    <property type="match status" value="1"/>
</dbReference>
<dbReference type="FunFam" id="3.30.420.40:FF:000050">
    <property type="entry name" value="Actin, alpha skeletal muscle"/>
    <property type="match status" value="1"/>
</dbReference>
<name>M7C1E0_CHEMY</name>
<evidence type="ECO:0000256" key="1">
    <source>
        <dbReference type="ARBA" id="ARBA00006752"/>
    </source>
</evidence>
<evidence type="ECO:0008006" key="6">
    <source>
        <dbReference type="Google" id="ProtNLM"/>
    </source>
</evidence>
<sequence>MGNYNSRKKVKKAKQEKKEKCPDLEKEKEKGRLVIYLKKNKSTIKAVLLPPLGKLSHCPKTLSLITLPPGSTVNIFGRSELGSRRGEVPRPPQPFPSSARLGAGDGDIQKMRRILTLFFLVESDKAEGGDSLGSKNQRWIKLRQFGGADNAMGKVAVVIDNGSCFTRAGFAGEDKPKSVLKTTSMPPTCPAVMREIPCHLTAAGCGTGGARASKTHPLRHGIITDWEAMENLWSHLFFCGLRLSPEERPLLMTDSPSCPTTNREKVAEVFFEAFAVPALHVANTGLLSLCSCGRVTGLAVEAGAGVSHVTSICAGQIWREATYRLDVAGFFLSKHMHTLLLKSSNDPQLLYALQKTTVTQVKKQCCYVSMDYEGDLQDKAHQFPVCFKTPDGHWITLDKERFCCPEPLFQPKLLDQNSPGIHLLAFQSLQKVPDECKGDIIGNTVLSGGSSMFPGFPERMCSELDALLHGKGYRIKILAAPKRSMAVWAGGSMAASLKSFRHMWMRKGEYQECGAAYVHKKFN</sequence>
<feature type="region of interest" description="Disordered" evidence="3">
    <location>
        <begin position="1"/>
        <end position="24"/>
    </location>
</feature>
<accession>M7C1E0</accession>
<dbReference type="Pfam" id="PF00022">
    <property type="entry name" value="Actin"/>
    <property type="match status" value="1"/>
</dbReference>
<dbReference type="SMART" id="SM00268">
    <property type="entry name" value="ACTIN"/>
    <property type="match status" value="1"/>
</dbReference>
<dbReference type="InterPro" id="IPR004000">
    <property type="entry name" value="Actin"/>
</dbReference>
<protein>
    <recommendedName>
        <fullName evidence="6">Actin-like protein 10</fullName>
    </recommendedName>
</protein>